<organism evidence="2 3">
    <name type="scientific">Eumeta variegata</name>
    <name type="common">Bagworm moth</name>
    <name type="synonym">Eumeta japonica</name>
    <dbReference type="NCBI Taxonomy" id="151549"/>
    <lineage>
        <taxon>Eukaryota</taxon>
        <taxon>Metazoa</taxon>
        <taxon>Ecdysozoa</taxon>
        <taxon>Arthropoda</taxon>
        <taxon>Hexapoda</taxon>
        <taxon>Insecta</taxon>
        <taxon>Pterygota</taxon>
        <taxon>Neoptera</taxon>
        <taxon>Endopterygota</taxon>
        <taxon>Lepidoptera</taxon>
        <taxon>Glossata</taxon>
        <taxon>Ditrysia</taxon>
        <taxon>Tineoidea</taxon>
        <taxon>Psychidae</taxon>
        <taxon>Oiketicinae</taxon>
        <taxon>Eumeta</taxon>
    </lineage>
</organism>
<reference evidence="2 3" key="1">
    <citation type="journal article" date="2019" name="Commun. Biol.">
        <title>The bagworm genome reveals a unique fibroin gene that provides high tensile strength.</title>
        <authorList>
            <person name="Kono N."/>
            <person name="Nakamura H."/>
            <person name="Ohtoshi R."/>
            <person name="Tomita M."/>
            <person name="Numata K."/>
            <person name="Arakawa K."/>
        </authorList>
    </citation>
    <scope>NUCLEOTIDE SEQUENCE [LARGE SCALE GENOMIC DNA]</scope>
</reference>
<name>A0A4C1WTY1_EUMVA</name>
<gene>
    <name evidence="2" type="ORF">EVAR_79799_1</name>
</gene>
<proteinExistence type="predicted"/>
<feature type="transmembrane region" description="Helical" evidence="1">
    <location>
        <begin position="87"/>
        <end position="111"/>
    </location>
</feature>
<accession>A0A4C1WTY1</accession>
<keyword evidence="1" id="KW-1133">Transmembrane helix</keyword>
<comment type="caution">
    <text evidence="2">The sequence shown here is derived from an EMBL/GenBank/DDBJ whole genome shotgun (WGS) entry which is preliminary data.</text>
</comment>
<protein>
    <submittedName>
        <fullName evidence="2">Uncharacterized protein</fullName>
    </submittedName>
</protein>
<keyword evidence="3" id="KW-1185">Reference proteome</keyword>
<keyword evidence="1" id="KW-0472">Membrane</keyword>
<dbReference type="AlphaFoldDB" id="A0A4C1WTY1"/>
<sequence>MLVQRPDDDQTRGWIAIHCRKRRAYPSGFYVVALVMANDVECTGEQDSGEDWLWGEALWGGVGKNTAPVLTKRLLLSVEPSLTRAQYAVATSVTLVFLGAFYLLFGVAVLAQRFEPFRKYVEPVATPDPEEIDSAVTEYSDSIPGHDERDAFRL</sequence>
<evidence type="ECO:0000313" key="3">
    <source>
        <dbReference type="Proteomes" id="UP000299102"/>
    </source>
</evidence>
<dbReference type="Proteomes" id="UP000299102">
    <property type="component" value="Unassembled WGS sequence"/>
</dbReference>
<evidence type="ECO:0000256" key="1">
    <source>
        <dbReference type="SAM" id="Phobius"/>
    </source>
</evidence>
<evidence type="ECO:0000313" key="2">
    <source>
        <dbReference type="EMBL" id="GBP53585.1"/>
    </source>
</evidence>
<keyword evidence="1" id="KW-0812">Transmembrane</keyword>
<dbReference type="EMBL" id="BGZK01000629">
    <property type="protein sequence ID" value="GBP53585.1"/>
    <property type="molecule type" value="Genomic_DNA"/>
</dbReference>